<organism evidence="2 3">
    <name type="scientific">Mytilus edulis</name>
    <name type="common">Blue mussel</name>
    <dbReference type="NCBI Taxonomy" id="6550"/>
    <lineage>
        <taxon>Eukaryota</taxon>
        <taxon>Metazoa</taxon>
        <taxon>Spiralia</taxon>
        <taxon>Lophotrochozoa</taxon>
        <taxon>Mollusca</taxon>
        <taxon>Bivalvia</taxon>
        <taxon>Autobranchia</taxon>
        <taxon>Pteriomorphia</taxon>
        <taxon>Mytilida</taxon>
        <taxon>Mytiloidea</taxon>
        <taxon>Mytilidae</taxon>
        <taxon>Mytilinae</taxon>
        <taxon>Mytilus</taxon>
    </lineage>
</organism>
<feature type="compositionally biased region" description="Basic and acidic residues" evidence="1">
    <location>
        <begin position="551"/>
        <end position="568"/>
    </location>
</feature>
<accession>A0A8S3R9Q9</accession>
<keyword evidence="3" id="KW-1185">Reference proteome</keyword>
<reference evidence="2" key="1">
    <citation type="submission" date="2021-03" db="EMBL/GenBank/DDBJ databases">
        <authorList>
            <person name="Bekaert M."/>
        </authorList>
    </citation>
    <scope>NUCLEOTIDE SEQUENCE</scope>
</reference>
<sequence>MLTGGLNTDKNIDQIVEAKEYNFESDKTAVKVEVDLGNDIAKTGNLNNILIKSNSNKRDKNIVQGDGKVKINTSTVKAIEQKYNDEIRRKHNNIIDKLSLNREKLANLHAEKVQTKNFFSSSNSNAEKTIIEKGETTTSVDNRVVKLADVSNPAFSRFNINKKRFETNAGTEKQKSPYQSRNITPKSQSLKLSSVDLSYKSFITSSEPADNSLIAKIIKPKSKQNLDVTTSKYYKTNEKLPKESYDKNKSGTSNVDNWLWIYPKAKIIKKVNSGQDKTAEAKSEQNNKTYDEKRFKTDKENQHNIMKQDRNTVKEQNRLIEKGKHKRPGQVWNTYSTFSNRKTQYQWKYPLGAPDFIDMFTDWLLNSSKDASRNKKKIRSDQQTIFGKELGNTAVQIYNRNLTANRPASIESLAKSPNDYQHLRQFKNNEQGIVKFKDNPSAFGAPKKIRGKITNEPTNVNHLSDTIMNSKPKKKETKVRKISNRDNTAHYDINVNNLASLEEFLSSSIGSHAKTKNNLWNFPPITFEQRTKHSENRHSHISQPSSQFDLENSHWKEQDTKSSHDTTIPKKNLTILPQFGGLKINVGGFSHGLPASLSKLHKKLQQAWSKRKRTYVPETKINHAAVDKDGSGIGSKLVAITNQSRIRLDIPDDERERNESKQNIHHQFKIPTILPYLVRSVTSNIGKGKADRTIKNNDIQNQNGINIEKDSKDIKNNVIKIVNEARESSEPKTVYTQTQFQNQNSKILTSLPDHVRSRTNNANSAKAIKDFTVVADSTSSSSSNLPNNNIAIRSNLNFIRLVKPRVPTKRTQIVHPHANVVVRKNLGLHRKKKLMRNRNIRQHEVSIIPQKKQMNQNSVSTLSINRERKRRVGPKTASQGSLSPLQLRRMQQAMSVMRAPGPVQTSVNRVNNFQRHAKQTIPQRTSRLRSNVNSNTRTRTRQLGRNNVISNSVGRSGRRVQFRNPNRNFRSFPTHNVRNPAARGFV</sequence>
<comment type="caution">
    <text evidence="2">The sequence shown here is derived from an EMBL/GenBank/DDBJ whole genome shotgun (WGS) entry which is preliminary data.</text>
</comment>
<dbReference type="OrthoDB" id="10501510at2759"/>
<evidence type="ECO:0000256" key="1">
    <source>
        <dbReference type="SAM" id="MobiDB-lite"/>
    </source>
</evidence>
<feature type="region of interest" description="Disordered" evidence="1">
    <location>
        <begin position="534"/>
        <end position="568"/>
    </location>
</feature>
<feature type="region of interest" description="Disordered" evidence="1">
    <location>
        <begin position="963"/>
        <end position="986"/>
    </location>
</feature>
<dbReference type="EMBL" id="CAJPWZ010000921">
    <property type="protein sequence ID" value="CAG2203477.1"/>
    <property type="molecule type" value="Genomic_DNA"/>
</dbReference>
<evidence type="ECO:0000313" key="3">
    <source>
        <dbReference type="Proteomes" id="UP000683360"/>
    </source>
</evidence>
<feature type="compositionally biased region" description="Polar residues" evidence="1">
    <location>
        <begin position="963"/>
        <end position="977"/>
    </location>
</feature>
<protein>
    <submittedName>
        <fullName evidence="2">Uncharacterized protein</fullName>
    </submittedName>
</protein>
<feature type="region of interest" description="Disordered" evidence="1">
    <location>
        <begin position="166"/>
        <end position="185"/>
    </location>
</feature>
<feature type="region of interest" description="Disordered" evidence="1">
    <location>
        <begin position="272"/>
        <end position="294"/>
    </location>
</feature>
<evidence type="ECO:0000313" key="2">
    <source>
        <dbReference type="EMBL" id="CAG2203477.1"/>
    </source>
</evidence>
<feature type="compositionally biased region" description="Polar residues" evidence="1">
    <location>
        <begin position="541"/>
        <end position="550"/>
    </location>
</feature>
<feature type="compositionally biased region" description="Polar residues" evidence="1">
    <location>
        <begin position="168"/>
        <end position="185"/>
    </location>
</feature>
<dbReference type="Proteomes" id="UP000683360">
    <property type="component" value="Unassembled WGS sequence"/>
</dbReference>
<gene>
    <name evidence="2" type="ORF">MEDL_18006</name>
</gene>
<name>A0A8S3R9Q9_MYTED</name>
<proteinExistence type="predicted"/>
<dbReference type="AlphaFoldDB" id="A0A8S3R9Q9"/>
<feature type="compositionally biased region" description="Basic and acidic residues" evidence="1">
    <location>
        <begin position="277"/>
        <end position="294"/>
    </location>
</feature>